<feature type="compositionally biased region" description="Polar residues" evidence="7">
    <location>
        <begin position="48"/>
        <end position="60"/>
    </location>
</feature>
<dbReference type="InterPro" id="IPR007603">
    <property type="entry name" value="Choline_transptr-like"/>
</dbReference>
<keyword evidence="4 6" id="KW-1133">Transmembrane helix</keyword>
<feature type="region of interest" description="Disordered" evidence="7">
    <location>
        <begin position="80"/>
        <end position="229"/>
    </location>
</feature>
<feature type="compositionally biased region" description="Polar residues" evidence="7">
    <location>
        <begin position="179"/>
        <end position="188"/>
    </location>
</feature>
<feature type="region of interest" description="Disordered" evidence="7">
    <location>
        <begin position="1"/>
        <end position="60"/>
    </location>
</feature>
<feature type="transmembrane region" description="Helical" evidence="6">
    <location>
        <begin position="396"/>
        <end position="415"/>
    </location>
</feature>
<comment type="subcellular location">
    <subcellularLocation>
        <location evidence="6">Cell membrane</location>
        <topology evidence="6">Multi-pass membrane protein</topology>
    </subcellularLocation>
    <subcellularLocation>
        <location evidence="1">Membrane</location>
        <topology evidence="1">Multi-pass membrane protein</topology>
    </subcellularLocation>
</comment>
<keyword evidence="9" id="KW-1185">Reference proteome</keyword>
<gene>
    <name evidence="8" type="ORF">EJ06DRAFT_499034</name>
</gene>
<reference evidence="8" key="1">
    <citation type="journal article" date="2020" name="Stud. Mycol.">
        <title>101 Dothideomycetes genomes: a test case for predicting lifestyles and emergence of pathogens.</title>
        <authorList>
            <person name="Haridas S."/>
            <person name="Albert R."/>
            <person name="Binder M."/>
            <person name="Bloem J."/>
            <person name="Labutti K."/>
            <person name="Salamov A."/>
            <person name="Andreopoulos B."/>
            <person name="Baker S."/>
            <person name="Barry K."/>
            <person name="Bills G."/>
            <person name="Bluhm B."/>
            <person name="Cannon C."/>
            <person name="Castanera R."/>
            <person name="Culley D."/>
            <person name="Daum C."/>
            <person name="Ezra D."/>
            <person name="Gonzalez J."/>
            <person name="Henrissat B."/>
            <person name="Kuo A."/>
            <person name="Liang C."/>
            <person name="Lipzen A."/>
            <person name="Lutzoni F."/>
            <person name="Magnuson J."/>
            <person name="Mondo S."/>
            <person name="Nolan M."/>
            <person name="Ohm R."/>
            <person name="Pangilinan J."/>
            <person name="Park H.-J."/>
            <person name="Ramirez L."/>
            <person name="Alfaro M."/>
            <person name="Sun H."/>
            <person name="Tritt A."/>
            <person name="Yoshinaga Y."/>
            <person name="Zwiers L.-H."/>
            <person name="Turgeon B."/>
            <person name="Goodwin S."/>
            <person name="Spatafora J."/>
            <person name="Crous P."/>
            <person name="Grigoriev I."/>
        </authorList>
    </citation>
    <scope>NUCLEOTIDE SEQUENCE</scope>
    <source>
        <strain evidence="8">CBS 262.69</strain>
    </source>
</reference>
<evidence type="ECO:0000313" key="8">
    <source>
        <dbReference type="EMBL" id="KAF2397156.1"/>
    </source>
</evidence>
<dbReference type="Proteomes" id="UP000799640">
    <property type="component" value="Unassembled WGS sequence"/>
</dbReference>
<name>A0A6G1HMR7_9PEZI</name>
<evidence type="ECO:0000256" key="4">
    <source>
        <dbReference type="ARBA" id="ARBA00022989"/>
    </source>
</evidence>
<feature type="compositionally biased region" description="Basic and acidic residues" evidence="7">
    <location>
        <begin position="124"/>
        <end position="141"/>
    </location>
</feature>
<feature type="compositionally biased region" description="Basic and acidic residues" evidence="7">
    <location>
        <begin position="168"/>
        <end position="178"/>
    </location>
</feature>
<dbReference type="EMBL" id="ML996704">
    <property type="protein sequence ID" value="KAF2397156.1"/>
    <property type="molecule type" value="Genomic_DNA"/>
</dbReference>
<evidence type="ECO:0000256" key="1">
    <source>
        <dbReference type="ARBA" id="ARBA00004141"/>
    </source>
</evidence>
<feature type="compositionally biased region" description="Low complexity" evidence="7">
    <location>
        <begin position="34"/>
        <end position="44"/>
    </location>
</feature>
<dbReference type="GO" id="GO:0005886">
    <property type="term" value="C:plasma membrane"/>
    <property type="evidence" value="ECO:0007669"/>
    <property type="project" value="UniProtKB-SubCell"/>
</dbReference>
<feature type="transmembrane region" description="Helical" evidence="6">
    <location>
        <begin position="661"/>
        <end position="681"/>
    </location>
</feature>
<keyword evidence="5 6" id="KW-0472">Membrane</keyword>
<feature type="transmembrane region" description="Helical" evidence="6">
    <location>
        <begin position="575"/>
        <end position="594"/>
    </location>
</feature>
<feature type="transmembrane region" description="Helical" evidence="6">
    <location>
        <begin position="693"/>
        <end position="712"/>
    </location>
</feature>
<feature type="region of interest" description="Disordered" evidence="7">
    <location>
        <begin position="248"/>
        <end position="278"/>
    </location>
</feature>
<feature type="transmembrane region" description="Helical" evidence="6">
    <location>
        <begin position="537"/>
        <end position="563"/>
    </location>
</feature>
<dbReference type="AlphaFoldDB" id="A0A6G1HMR7"/>
<protein>
    <recommendedName>
        <fullName evidence="6">Protein PNS1</fullName>
    </recommendedName>
</protein>
<dbReference type="GO" id="GO:0022857">
    <property type="term" value="F:transmembrane transporter activity"/>
    <property type="evidence" value="ECO:0007669"/>
    <property type="project" value="UniProtKB-UniRule"/>
</dbReference>
<comment type="similarity">
    <text evidence="2 6">Belongs to the CTL (choline transporter-like) family.</text>
</comment>
<dbReference type="PANTHER" id="PTHR12385">
    <property type="entry name" value="CHOLINE TRANSPORTER-LIKE (SLC FAMILY 44)"/>
    <property type="match status" value="1"/>
</dbReference>
<keyword evidence="3 6" id="KW-0812">Transmembrane</keyword>
<feature type="transmembrane region" description="Helical" evidence="6">
    <location>
        <begin position="291"/>
        <end position="310"/>
    </location>
</feature>
<evidence type="ECO:0000256" key="2">
    <source>
        <dbReference type="ARBA" id="ARBA00007168"/>
    </source>
</evidence>
<evidence type="ECO:0000256" key="7">
    <source>
        <dbReference type="SAM" id="MobiDB-lite"/>
    </source>
</evidence>
<feature type="transmembrane region" description="Helical" evidence="6">
    <location>
        <begin position="482"/>
        <end position="503"/>
    </location>
</feature>
<feature type="transmembrane region" description="Helical" evidence="6">
    <location>
        <begin position="360"/>
        <end position="384"/>
    </location>
</feature>
<feature type="compositionally biased region" description="Basic and acidic residues" evidence="7">
    <location>
        <begin position="193"/>
        <end position="212"/>
    </location>
</feature>
<feature type="compositionally biased region" description="Polar residues" evidence="7">
    <location>
        <begin position="10"/>
        <end position="22"/>
    </location>
</feature>
<comment type="function">
    <text evidence="6">Probably involved in transport through the plasma membrane.</text>
</comment>
<feature type="transmembrane region" description="Helical" evidence="6">
    <location>
        <begin position="436"/>
        <end position="462"/>
    </location>
</feature>
<dbReference type="OrthoDB" id="420519at2759"/>
<evidence type="ECO:0000313" key="9">
    <source>
        <dbReference type="Proteomes" id="UP000799640"/>
    </source>
</evidence>
<evidence type="ECO:0000256" key="5">
    <source>
        <dbReference type="ARBA" id="ARBA00023136"/>
    </source>
</evidence>
<proteinExistence type="inferred from homology"/>
<evidence type="ECO:0000256" key="3">
    <source>
        <dbReference type="ARBA" id="ARBA00022692"/>
    </source>
</evidence>
<accession>A0A6G1HMR7</accession>
<dbReference type="Pfam" id="PF04515">
    <property type="entry name" value="Choline_transpo"/>
    <property type="match status" value="1"/>
</dbReference>
<evidence type="ECO:0000256" key="6">
    <source>
        <dbReference type="RuleBase" id="RU368066"/>
    </source>
</evidence>
<organism evidence="8 9">
    <name type="scientific">Trichodelitschia bisporula</name>
    <dbReference type="NCBI Taxonomy" id="703511"/>
    <lineage>
        <taxon>Eukaryota</taxon>
        <taxon>Fungi</taxon>
        <taxon>Dikarya</taxon>
        <taxon>Ascomycota</taxon>
        <taxon>Pezizomycotina</taxon>
        <taxon>Dothideomycetes</taxon>
        <taxon>Dothideomycetes incertae sedis</taxon>
        <taxon>Phaeotrichales</taxon>
        <taxon>Phaeotrichaceae</taxon>
        <taxon>Trichodelitschia</taxon>
    </lineage>
</organism>
<feature type="compositionally biased region" description="Acidic residues" evidence="7">
    <location>
        <begin position="213"/>
        <end position="226"/>
    </location>
</feature>
<dbReference type="PANTHER" id="PTHR12385:SF88">
    <property type="entry name" value="CHOLINE TRANSPORTER-LIKE PROTEIN CTL1"/>
    <property type="match status" value="1"/>
</dbReference>
<sequence>MFSEYASRFLAQSQTASQPDATHSSRHPDRTRASSRAALRSSRLGGNTMASPYQPSGSQLSRFPFASRIAAQQAPLFLSATEDFREEDDGEEHEREVTDYYALQKSRRYFGASNLTESSEIDDPDHSSHVDDRKPEEERPHGTSRGIRSSWRGDKSTKRGRPRGVESVAEHPDRDRSTIAESQVSASSRGRGRLVDVELSESERSSIDAVERDEIEGDEMESDDDPPAFQTFRNSPAIGIAREHTWIPQETDEETSHLNPRPPSPDRESVPPGVAEEPFGPPRHDEFWSSFFWICLASLLGSALLVYLHTDAPPSGRNPLGDTIYSTLRSSFHLLAVDTLVAVIVAALWLALLRTYLRPLTYLILVAVPVIFFSFSLFALVSSYKGFWHGASFQDKAMRILSFVPLAGAIMWTYLSIKARHSIERAVEVLEFSCKIVAASPALVLAGFGALFVTIVWFWVWLGLFARVFLEGHWSVPRGKTRLFVIDVSTWWLGAFYALMLLWTLSIISGVHRATSAATTSQWYFHRLASPAPSSRAVVLASLGHATGSLFGTICLSTLLALAVRLPLLLLPRRMVALISFCFFPIVPAPVAALTNPLTLTYAAIHSMPLAPAARGLATLKFVDATAATTTLSPRNVKGIHGGRGQDPLLAYRTAKMLLHATRWVVALTLGIGAWVAGARAVRVVDGHGGSGYAYVVGLGAAAIGWGVLGAMEGVVLGVLDAVVVCWGSEVISERGGRYCREAGELFGGRMSDSMDV</sequence>
<feature type="transmembrane region" description="Helical" evidence="6">
    <location>
        <begin position="330"/>
        <end position="353"/>
    </location>
</feature>